<gene>
    <name evidence="2" type="ORF">J3U87_18320</name>
</gene>
<accession>A0A8A4TFM5</accession>
<dbReference type="EMBL" id="CP071793">
    <property type="protein sequence ID" value="QTD47551.1"/>
    <property type="molecule type" value="Genomic_DNA"/>
</dbReference>
<evidence type="ECO:0000256" key="1">
    <source>
        <dbReference type="SAM" id="SignalP"/>
    </source>
</evidence>
<feature type="chain" id="PRO_5035312521" evidence="1">
    <location>
        <begin position="19"/>
        <end position="430"/>
    </location>
</feature>
<keyword evidence="1" id="KW-0732">Signal</keyword>
<dbReference type="KEGG" id="scor:J3U87_18320"/>
<evidence type="ECO:0000313" key="2">
    <source>
        <dbReference type="EMBL" id="QTD47551.1"/>
    </source>
</evidence>
<name>A0A8A4TFM5_SULCO</name>
<dbReference type="Proteomes" id="UP000663929">
    <property type="component" value="Chromosome"/>
</dbReference>
<keyword evidence="3" id="KW-1185">Reference proteome</keyword>
<dbReference type="AlphaFoldDB" id="A0A8A4TFM5"/>
<sequence>MRKLLCLFVVLCASFAMAQPSLELRAKTGTPGFVDADTIDASLITAGEAFCLQIMLNNLNNEFALGGAEYQITAPTFLMLANKNAVGTANAPYRIDSGATGWNTENFQKLPANENGEDTSTTLRSLAGSYRYGIVVTAASDRPTSGSIVLGEACFVRGQDYSASLNSDSNAGARDEPACISSTEVIRLIAADSGSSRHIIAKGDATAALQGEITWTAADLEVNFVNTSTTVVKADSTLDGNVTPADILPSARCIFFGQASASCTLGGISADEFLTRLDCNCDGNVSSGDLLPCGSRAAGSLPRLSKNLNFEALNEGTGSLKIDAMDGAGAVYSGVVFLNGKGELFEDIKLSDAAVADGWNAIAKYHANEQALRYVLFNSNFEDAVFPALNIAYKTDGAASWALGDVQNFNARNEALTVAGNRDHLGVKNQ</sequence>
<proteinExistence type="predicted"/>
<evidence type="ECO:0000313" key="3">
    <source>
        <dbReference type="Proteomes" id="UP000663929"/>
    </source>
</evidence>
<feature type="signal peptide" evidence="1">
    <location>
        <begin position="1"/>
        <end position="18"/>
    </location>
</feature>
<reference evidence="2" key="1">
    <citation type="submission" date="2021-03" db="EMBL/GenBank/DDBJ databases">
        <title>Acanthopleuribacteraceae sp. M133.</title>
        <authorList>
            <person name="Wang G."/>
        </authorList>
    </citation>
    <scope>NUCLEOTIDE SEQUENCE</scope>
    <source>
        <strain evidence="2">M133</strain>
    </source>
</reference>
<dbReference type="RefSeq" id="WP_237377220.1">
    <property type="nucleotide sequence ID" value="NZ_CP071793.1"/>
</dbReference>
<protein>
    <submittedName>
        <fullName evidence="2">Uncharacterized protein</fullName>
    </submittedName>
</protein>
<organism evidence="2 3">
    <name type="scientific">Sulfidibacter corallicola</name>
    <dbReference type="NCBI Taxonomy" id="2818388"/>
    <lineage>
        <taxon>Bacteria</taxon>
        <taxon>Pseudomonadati</taxon>
        <taxon>Acidobacteriota</taxon>
        <taxon>Holophagae</taxon>
        <taxon>Acanthopleuribacterales</taxon>
        <taxon>Acanthopleuribacteraceae</taxon>
        <taxon>Sulfidibacter</taxon>
    </lineage>
</organism>